<evidence type="ECO:0000313" key="3">
    <source>
        <dbReference type="Proteomes" id="UP000622604"/>
    </source>
</evidence>
<comment type="caution">
    <text evidence="2">The sequence shown here is derived from an EMBL/GenBank/DDBJ whole genome shotgun (WGS) entry which is preliminary data.</text>
</comment>
<organism evidence="2 3">
    <name type="scientific">Paraglaciecola chathamensis</name>
    <dbReference type="NCBI Taxonomy" id="368405"/>
    <lineage>
        <taxon>Bacteria</taxon>
        <taxon>Pseudomonadati</taxon>
        <taxon>Pseudomonadota</taxon>
        <taxon>Gammaproteobacteria</taxon>
        <taxon>Alteromonadales</taxon>
        <taxon>Alteromonadaceae</taxon>
        <taxon>Paraglaciecola</taxon>
    </lineage>
</organism>
<sequence length="113" mass="12697">MNLPILGKRMKRLSYTAMLLALLLLNPAVSVADETHYGEPVSLRLLSPECQNESSTLYTSQRCVELRAHLNRSLTDCEVDRDGVLVMDEARNAYVCAKAKPYSSKLLVYPIPR</sequence>
<dbReference type="Proteomes" id="UP000622604">
    <property type="component" value="Unassembled WGS sequence"/>
</dbReference>
<keyword evidence="1" id="KW-0732">Signal</keyword>
<evidence type="ECO:0000313" key="2">
    <source>
        <dbReference type="EMBL" id="GGZ83182.1"/>
    </source>
</evidence>
<dbReference type="EMBL" id="BMZC01000023">
    <property type="protein sequence ID" value="GGZ83182.1"/>
    <property type="molecule type" value="Genomic_DNA"/>
</dbReference>
<feature type="signal peptide" evidence="1">
    <location>
        <begin position="1"/>
        <end position="32"/>
    </location>
</feature>
<accession>A0A8H9IJW3</accession>
<name>A0A8H9IJW3_9ALTE</name>
<feature type="chain" id="PRO_5034852887" evidence="1">
    <location>
        <begin position="33"/>
        <end position="113"/>
    </location>
</feature>
<protein>
    <submittedName>
        <fullName evidence="2">Uncharacterized protein</fullName>
    </submittedName>
</protein>
<gene>
    <name evidence="2" type="ORF">GCM10011274_46010</name>
</gene>
<dbReference type="AlphaFoldDB" id="A0A8H9IJW3"/>
<reference evidence="2" key="1">
    <citation type="journal article" date="2014" name="Int. J. Syst. Evol. Microbiol.">
        <title>Complete genome sequence of Corynebacterium casei LMG S-19264T (=DSM 44701T), isolated from a smear-ripened cheese.</title>
        <authorList>
            <consortium name="US DOE Joint Genome Institute (JGI-PGF)"/>
            <person name="Walter F."/>
            <person name="Albersmeier A."/>
            <person name="Kalinowski J."/>
            <person name="Ruckert C."/>
        </authorList>
    </citation>
    <scope>NUCLEOTIDE SEQUENCE</scope>
    <source>
        <strain evidence="2">KCTC 32337</strain>
    </source>
</reference>
<reference evidence="2" key="2">
    <citation type="submission" date="2020-09" db="EMBL/GenBank/DDBJ databases">
        <authorList>
            <person name="Sun Q."/>
            <person name="Kim S."/>
        </authorList>
    </citation>
    <scope>NUCLEOTIDE SEQUENCE</scope>
    <source>
        <strain evidence="2">KCTC 32337</strain>
    </source>
</reference>
<evidence type="ECO:0000256" key="1">
    <source>
        <dbReference type="SAM" id="SignalP"/>
    </source>
</evidence>
<proteinExistence type="predicted"/>